<dbReference type="InterPro" id="IPR023158">
    <property type="entry name" value="YerB-like_sf"/>
</dbReference>
<feature type="domain" description="DUF3048" evidence="2">
    <location>
        <begin position="69"/>
        <end position="204"/>
    </location>
</feature>
<evidence type="ECO:0008006" key="6">
    <source>
        <dbReference type="Google" id="ProtNLM"/>
    </source>
</evidence>
<feature type="domain" description="DUF3048" evidence="3">
    <location>
        <begin position="236"/>
        <end position="352"/>
    </location>
</feature>
<dbReference type="Gene3D" id="3.50.90.10">
    <property type="entry name" value="YerB-like"/>
    <property type="match status" value="1"/>
</dbReference>
<accession>A0A9X2G724</accession>
<proteinExistence type="predicted"/>
<feature type="region of interest" description="Disordered" evidence="1">
    <location>
        <begin position="35"/>
        <end position="63"/>
    </location>
</feature>
<dbReference type="AlphaFoldDB" id="A0A9X2G724"/>
<protein>
    <recommendedName>
        <fullName evidence="6">DUF3048 family protein</fullName>
    </recommendedName>
</protein>
<gene>
    <name evidence="4" type="ORF">APR03_001027</name>
</gene>
<evidence type="ECO:0000313" key="5">
    <source>
        <dbReference type="Proteomes" id="UP001139493"/>
    </source>
</evidence>
<reference evidence="4" key="1">
    <citation type="submission" date="2022-06" db="EMBL/GenBank/DDBJ databases">
        <title>Genomic Encyclopedia of Archaeal and Bacterial Type Strains, Phase II (KMG-II): from individual species to whole genera.</title>
        <authorList>
            <person name="Goeker M."/>
        </authorList>
    </citation>
    <scope>NUCLEOTIDE SEQUENCE</scope>
    <source>
        <strain evidence="4">DSM 26652</strain>
    </source>
</reference>
<comment type="caution">
    <text evidence="4">The sequence shown here is derived from an EMBL/GenBank/DDBJ whole genome shotgun (WGS) entry which is preliminary data.</text>
</comment>
<dbReference type="Pfam" id="PF11258">
    <property type="entry name" value="DUF3048"/>
    <property type="match status" value="1"/>
</dbReference>
<dbReference type="Pfam" id="PF17479">
    <property type="entry name" value="DUF3048_C"/>
    <property type="match status" value="1"/>
</dbReference>
<evidence type="ECO:0000259" key="2">
    <source>
        <dbReference type="Pfam" id="PF11258"/>
    </source>
</evidence>
<dbReference type="EMBL" id="JAMTCS010000002">
    <property type="protein sequence ID" value="MCP2263696.1"/>
    <property type="molecule type" value="Genomic_DNA"/>
</dbReference>
<keyword evidence="5" id="KW-1185">Reference proteome</keyword>
<evidence type="ECO:0000259" key="3">
    <source>
        <dbReference type="Pfam" id="PF17479"/>
    </source>
</evidence>
<evidence type="ECO:0000313" key="4">
    <source>
        <dbReference type="EMBL" id="MCP2263696.1"/>
    </source>
</evidence>
<evidence type="ECO:0000256" key="1">
    <source>
        <dbReference type="SAM" id="MobiDB-lite"/>
    </source>
</evidence>
<organism evidence="4 5">
    <name type="scientific">Promicromonospora thailandica</name>
    <dbReference type="NCBI Taxonomy" id="765201"/>
    <lineage>
        <taxon>Bacteria</taxon>
        <taxon>Bacillati</taxon>
        <taxon>Actinomycetota</taxon>
        <taxon>Actinomycetes</taxon>
        <taxon>Micrococcales</taxon>
        <taxon>Promicromonosporaceae</taxon>
        <taxon>Promicromonospora</taxon>
    </lineage>
</organism>
<dbReference type="InterPro" id="IPR021416">
    <property type="entry name" value="DUF3048_N"/>
</dbReference>
<name>A0A9X2G724_9MICO</name>
<dbReference type="Proteomes" id="UP001139493">
    <property type="component" value="Unassembled WGS sequence"/>
</dbReference>
<dbReference type="PROSITE" id="PS51257">
    <property type="entry name" value="PROKAR_LIPOPROTEIN"/>
    <property type="match status" value="1"/>
</dbReference>
<dbReference type="InterPro" id="IPR035328">
    <property type="entry name" value="DUF3048_C"/>
</dbReference>
<dbReference type="SUPFAM" id="SSF159774">
    <property type="entry name" value="YerB-like"/>
    <property type="match status" value="1"/>
</dbReference>
<dbReference type="RefSeq" id="WP_253833397.1">
    <property type="nucleotide sequence ID" value="NZ_JAMTCS010000002.1"/>
</dbReference>
<sequence>MTIRWTARRAARGAGAALVAVLAAGLVLTGCGAGAPPEPLPTPTATVQAPVRGDRHRPPKPDVPLVWPLTGVRTEKVADRPAVSVKIENSVEARPQRGLAEADIVWEEVVEGGITRFVATYHSTLPDVVEPVRSVRPMDAAIVAPLDGVLAFSGGQGPFIAAVQRYGTQTLSNDDGDPGFARDPGRPAPHNVLGDVATFAARADGGRTSPPPAQFRYARKPGQGTAPRAGSPAPAVDVRLSRAQRTVWTWDAHSRRYLRSEGGVPSVTAGGRRHSARNVVILSTEVFNTNFVDPAGAPVPEHRLAGSGGIGTLVSMGHSITVRWSKKDHRSPIVLRTRNGKEAQLDPGNTWIELVPAGTGTWTPR</sequence>